<name>A0A1X0RVX3_RHIZD</name>
<reference evidence="1 2" key="1">
    <citation type="journal article" date="2016" name="Proc. Natl. Acad. Sci. U.S.A.">
        <title>Lipid metabolic changes in an early divergent fungus govern the establishment of a mutualistic symbiosis with endobacteria.</title>
        <authorList>
            <person name="Lastovetsky O.A."/>
            <person name="Gaspar M.L."/>
            <person name="Mondo S.J."/>
            <person name="LaButti K.M."/>
            <person name="Sandor L."/>
            <person name="Grigoriev I.V."/>
            <person name="Henry S.A."/>
            <person name="Pawlowska T.E."/>
        </authorList>
    </citation>
    <scope>NUCLEOTIDE SEQUENCE [LARGE SCALE GENOMIC DNA]</scope>
    <source>
        <strain evidence="1 2">ATCC 11559</strain>
    </source>
</reference>
<proteinExistence type="predicted"/>
<dbReference type="AlphaFoldDB" id="A0A1X0RVX3"/>
<sequence>DHDLGIGLRIKGYMRHGSHWKPLKHSLYTSVCIMNQHNTFQACIDCFQKLSHPV</sequence>
<accession>A0A1X0RVX3</accession>
<evidence type="ECO:0000313" key="1">
    <source>
        <dbReference type="EMBL" id="ORE16180.1"/>
    </source>
</evidence>
<organism evidence="1 2">
    <name type="scientific">Rhizopus microsporus</name>
    <dbReference type="NCBI Taxonomy" id="58291"/>
    <lineage>
        <taxon>Eukaryota</taxon>
        <taxon>Fungi</taxon>
        <taxon>Fungi incertae sedis</taxon>
        <taxon>Mucoromycota</taxon>
        <taxon>Mucoromycotina</taxon>
        <taxon>Mucoromycetes</taxon>
        <taxon>Mucorales</taxon>
        <taxon>Mucorineae</taxon>
        <taxon>Rhizopodaceae</taxon>
        <taxon>Rhizopus</taxon>
    </lineage>
</organism>
<dbReference type="Proteomes" id="UP000242381">
    <property type="component" value="Unassembled WGS sequence"/>
</dbReference>
<evidence type="ECO:0000313" key="2">
    <source>
        <dbReference type="Proteomes" id="UP000242381"/>
    </source>
</evidence>
<gene>
    <name evidence="1" type="ORF">BCV71DRAFT_183933</name>
</gene>
<feature type="non-terminal residue" evidence="1">
    <location>
        <position position="1"/>
    </location>
</feature>
<dbReference type="EMBL" id="KV921394">
    <property type="protein sequence ID" value="ORE16180.1"/>
    <property type="molecule type" value="Genomic_DNA"/>
</dbReference>
<protein>
    <submittedName>
        <fullName evidence="1">Uncharacterized protein</fullName>
    </submittedName>
</protein>